<dbReference type="InterPro" id="IPR035929">
    <property type="entry name" value="CoaB-like_sf"/>
</dbReference>
<dbReference type="RefSeq" id="WP_015706331.1">
    <property type="nucleotide sequence ID" value="NC_015578.1"/>
</dbReference>
<sequence>MNILITAGGTMERIDSVRSITNHATGRLGSLMARCFDEAPETERIFYICGKNAPQPESPKAEITVIEDTAGLERVVRDILQSRRVDAIIHSMAVSDYRVRAVTTPALIASAAGPGSDQSALTNSLENASSIEQGALINALENAPSLEQGAKISSDEKRLVIILEPTVKIISLFQELAPHSLIVGFKLLDSVPHETLIDTAYRLLEKNHCAYVLANDAADIHGDAHIGYLVDAERRVQRFEDKSGIARGITENVIKKFNEKNQMPRRDP</sequence>
<dbReference type="eggNOG" id="COG0452">
    <property type="taxonomic scope" value="Bacteria"/>
</dbReference>
<dbReference type="InterPro" id="IPR007085">
    <property type="entry name" value="DNA/pantothenate-metab_flavo_C"/>
</dbReference>
<evidence type="ECO:0000313" key="2">
    <source>
        <dbReference type="EMBL" id="AEF85115.1"/>
    </source>
</evidence>
<reference evidence="2 3" key="2">
    <citation type="journal article" date="2011" name="ISME J.">
        <title>RNA-seq reveals cooperative metabolic interactions between two termite-gut spirochete species in co-culture.</title>
        <authorList>
            <person name="Rosenthal A.Z."/>
            <person name="Matson E.G."/>
            <person name="Eldar A."/>
            <person name="Leadbetter J.R."/>
        </authorList>
    </citation>
    <scope>NUCLEOTIDE SEQUENCE [LARGE SCALE GENOMIC DNA]</scope>
    <source>
        <strain evidence="3">ATCC BAA-887 / DSM 12427 / ZAS-2</strain>
    </source>
</reference>
<dbReference type="SUPFAM" id="SSF102645">
    <property type="entry name" value="CoaB-like"/>
    <property type="match status" value="1"/>
</dbReference>
<gene>
    <name evidence="2" type="ordered locus">TREPR_0142</name>
</gene>
<evidence type="ECO:0000313" key="3">
    <source>
        <dbReference type="Proteomes" id="UP000009223"/>
    </source>
</evidence>
<feature type="domain" description="DNA/pantothenate metabolism flavoprotein C-terminal" evidence="1">
    <location>
        <begin position="2"/>
        <end position="103"/>
    </location>
</feature>
<evidence type="ECO:0000259" key="1">
    <source>
        <dbReference type="Pfam" id="PF04127"/>
    </source>
</evidence>
<proteinExistence type="predicted"/>
<dbReference type="KEGG" id="tpi:TREPR_0142"/>
<protein>
    <submittedName>
        <fullName evidence="2">Phosphopantothenoylcysteine synthetase/decarboxylase</fullName>
    </submittedName>
</protein>
<dbReference type="GO" id="GO:0015937">
    <property type="term" value="P:coenzyme A biosynthetic process"/>
    <property type="evidence" value="ECO:0007669"/>
    <property type="project" value="UniProtKB-ARBA"/>
</dbReference>
<dbReference type="GO" id="GO:0003824">
    <property type="term" value="F:catalytic activity"/>
    <property type="evidence" value="ECO:0007669"/>
    <property type="project" value="UniProtKB-ARBA"/>
</dbReference>
<dbReference type="STRING" id="545694.TREPR_0142"/>
<dbReference type="HOGENOM" id="CLU_033319_1_1_12"/>
<dbReference type="EMBL" id="CP001843">
    <property type="protein sequence ID" value="AEF85115.1"/>
    <property type="molecule type" value="Genomic_DNA"/>
</dbReference>
<dbReference type="Gene3D" id="3.40.50.10300">
    <property type="entry name" value="CoaB-like"/>
    <property type="match status" value="1"/>
</dbReference>
<dbReference type="Pfam" id="PF04127">
    <property type="entry name" value="DFP"/>
    <property type="match status" value="1"/>
</dbReference>
<keyword evidence="3" id="KW-1185">Reference proteome</keyword>
<reference evidence="3" key="1">
    <citation type="submission" date="2009-12" db="EMBL/GenBank/DDBJ databases">
        <title>Complete sequence of Treponema primitia strain ZAS-2.</title>
        <authorList>
            <person name="Tetu S.G."/>
            <person name="Matson E."/>
            <person name="Ren Q."/>
            <person name="Seshadri R."/>
            <person name="Elbourne L."/>
            <person name="Hassan K.A."/>
            <person name="Durkin A."/>
            <person name="Radune D."/>
            <person name="Mohamoud Y."/>
            <person name="Shay R."/>
            <person name="Jin S."/>
            <person name="Zhang X."/>
            <person name="Lucey K."/>
            <person name="Ballor N.R."/>
            <person name="Ottesen E."/>
            <person name="Rosenthal R."/>
            <person name="Allen A."/>
            <person name="Leadbetter J.R."/>
            <person name="Paulsen I.T."/>
        </authorList>
    </citation>
    <scope>NUCLEOTIDE SEQUENCE [LARGE SCALE GENOMIC DNA]</scope>
    <source>
        <strain evidence="3">ATCC BAA-887 / DSM 12427 / ZAS-2</strain>
    </source>
</reference>
<name>F5YMH8_TREPZ</name>
<accession>F5YMH8</accession>
<organism evidence="2 3">
    <name type="scientific">Treponema primitia (strain ATCC BAA-887 / DSM 12427 / ZAS-2)</name>
    <dbReference type="NCBI Taxonomy" id="545694"/>
    <lineage>
        <taxon>Bacteria</taxon>
        <taxon>Pseudomonadati</taxon>
        <taxon>Spirochaetota</taxon>
        <taxon>Spirochaetia</taxon>
        <taxon>Spirochaetales</taxon>
        <taxon>Treponemataceae</taxon>
        <taxon>Treponema</taxon>
    </lineage>
</organism>
<dbReference type="AlphaFoldDB" id="F5YMH8"/>
<dbReference type="Proteomes" id="UP000009223">
    <property type="component" value="Chromosome"/>
</dbReference>
<dbReference type="OrthoDB" id="9802554at2"/>